<organism evidence="2 3">
    <name type="scientific">Pleurodeles waltl</name>
    <name type="common">Iberian ribbed newt</name>
    <dbReference type="NCBI Taxonomy" id="8319"/>
    <lineage>
        <taxon>Eukaryota</taxon>
        <taxon>Metazoa</taxon>
        <taxon>Chordata</taxon>
        <taxon>Craniata</taxon>
        <taxon>Vertebrata</taxon>
        <taxon>Euteleostomi</taxon>
        <taxon>Amphibia</taxon>
        <taxon>Batrachia</taxon>
        <taxon>Caudata</taxon>
        <taxon>Salamandroidea</taxon>
        <taxon>Salamandridae</taxon>
        <taxon>Pleurodelinae</taxon>
        <taxon>Pleurodeles</taxon>
    </lineage>
</organism>
<evidence type="ECO:0000256" key="1">
    <source>
        <dbReference type="SAM" id="MobiDB-lite"/>
    </source>
</evidence>
<comment type="caution">
    <text evidence="2">The sequence shown here is derived from an EMBL/GenBank/DDBJ whole genome shotgun (WGS) entry which is preliminary data.</text>
</comment>
<feature type="compositionally biased region" description="Low complexity" evidence="1">
    <location>
        <begin position="131"/>
        <end position="140"/>
    </location>
</feature>
<gene>
    <name evidence="2" type="ORF">NDU88_006917</name>
</gene>
<sequence>MASKTDVPCRAPEGRDQVLWKCRSFSLCYPLRRLPRNSADSADSAEDCLFPRTLPTFEVDRLGGLTGRLPSLPARDCHGPRSPFQEISHVPSPASRLALSAGFGLTQVWVSASPEPLLRLQLESGRPPPISGSSSRGAARPPSPAQKEPLAKSRPPAVESFWSQPQADPSSGLRIAGANSPAAAREELPAICSSSSRRASREELPACRGEFGADLGPTQALVWLQLGLRRPLGLPLPPTPGAGAGQIAAQPEFHPVPCLGLQPARQPAVGLPLRISVPDPGRPQESGPLPDLCRRSLVHRAGPPWGPISLHWILEPTSFRLAPTWFLP</sequence>
<dbReference type="AlphaFoldDB" id="A0AAV7WER2"/>
<name>A0AAV7WER2_PLEWA</name>
<feature type="region of interest" description="Disordered" evidence="1">
    <location>
        <begin position="121"/>
        <end position="181"/>
    </location>
</feature>
<protein>
    <submittedName>
        <fullName evidence="2">Uncharacterized protein</fullName>
    </submittedName>
</protein>
<accession>A0AAV7WER2</accession>
<evidence type="ECO:0000313" key="3">
    <source>
        <dbReference type="Proteomes" id="UP001066276"/>
    </source>
</evidence>
<keyword evidence="3" id="KW-1185">Reference proteome</keyword>
<evidence type="ECO:0000313" key="2">
    <source>
        <dbReference type="EMBL" id="KAJ1211559.1"/>
    </source>
</evidence>
<dbReference type="EMBL" id="JANPWB010000002">
    <property type="protein sequence ID" value="KAJ1211559.1"/>
    <property type="molecule type" value="Genomic_DNA"/>
</dbReference>
<dbReference type="Proteomes" id="UP001066276">
    <property type="component" value="Chromosome 1_2"/>
</dbReference>
<proteinExistence type="predicted"/>
<reference evidence="2" key="1">
    <citation type="journal article" date="2022" name="bioRxiv">
        <title>Sequencing and chromosome-scale assembly of the giantPleurodeles waltlgenome.</title>
        <authorList>
            <person name="Brown T."/>
            <person name="Elewa A."/>
            <person name="Iarovenko S."/>
            <person name="Subramanian E."/>
            <person name="Araus A.J."/>
            <person name="Petzold A."/>
            <person name="Susuki M."/>
            <person name="Suzuki K.-i.T."/>
            <person name="Hayashi T."/>
            <person name="Toyoda A."/>
            <person name="Oliveira C."/>
            <person name="Osipova E."/>
            <person name="Leigh N.D."/>
            <person name="Simon A."/>
            <person name="Yun M.H."/>
        </authorList>
    </citation>
    <scope>NUCLEOTIDE SEQUENCE</scope>
    <source>
        <strain evidence="2">20211129_DDA</strain>
        <tissue evidence="2">Liver</tissue>
    </source>
</reference>